<sequence length="310" mass="35763">MQISAGNNQKEISQDQFFQSNDNNQKVDLSINRFNIQQEIKYSAFSPQNLAQGQIVVPFDMDTQQNTNQFLQLLSEADEDYKLKFFRSTLCLWLVWGCTIFLILIFNLGNIDRYCSRIERLIEFGSLFVGLLIVSLLKNRIEKKCVSLDLIKSEYIDKILFVIIAVASGFFHVNLIAIIECQLVGNISYNSNYNYKLEKEILYVGILVHLSILISIFFIFVITFIQQKIDPKQYFIISLIISLFLGIMYSAASLKIEVIPITLIFIIFSLYGTIVVLSGQQISNGKYSLDKKQKYMGAVLQYLNLFWLCF</sequence>
<protein>
    <recommendedName>
        <fullName evidence="4">Transmembrane protein</fullName>
    </recommendedName>
</protein>
<gene>
    <name evidence="2" type="ORF">PSON_ATCC_30995.1.T0600022</name>
</gene>
<evidence type="ECO:0000313" key="2">
    <source>
        <dbReference type="EMBL" id="CAD8092955.1"/>
    </source>
</evidence>
<dbReference type="Proteomes" id="UP000692954">
    <property type="component" value="Unassembled WGS sequence"/>
</dbReference>
<feature type="transmembrane region" description="Helical" evidence="1">
    <location>
        <begin position="258"/>
        <end position="277"/>
    </location>
</feature>
<evidence type="ECO:0000256" key="1">
    <source>
        <dbReference type="SAM" id="Phobius"/>
    </source>
</evidence>
<evidence type="ECO:0008006" key="4">
    <source>
        <dbReference type="Google" id="ProtNLM"/>
    </source>
</evidence>
<dbReference type="OrthoDB" id="312038at2759"/>
<feature type="transmembrane region" description="Helical" evidence="1">
    <location>
        <begin position="201"/>
        <end position="222"/>
    </location>
</feature>
<keyword evidence="1" id="KW-0472">Membrane</keyword>
<feature type="transmembrane region" description="Helical" evidence="1">
    <location>
        <begin position="121"/>
        <end position="138"/>
    </location>
</feature>
<dbReference type="EMBL" id="CAJJDN010000060">
    <property type="protein sequence ID" value="CAD8092955.1"/>
    <property type="molecule type" value="Genomic_DNA"/>
</dbReference>
<organism evidence="2 3">
    <name type="scientific">Paramecium sonneborni</name>
    <dbReference type="NCBI Taxonomy" id="65129"/>
    <lineage>
        <taxon>Eukaryota</taxon>
        <taxon>Sar</taxon>
        <taxon>Alveolata</taxon>
        <taxon>Ciliophora</taxon>
        <taxon>Intramacronucleata</taxon>
        <taxon>Oligohymenophorea</taxon>
        <taxon>Peniculida</taxon>
        <taxon>Parameciidae</taxon>
        <taxon>Paramecium</taxon>
    </lineage>
</organism>
<feature type="transmembrane region" description="Helical" evidence="1">
    <location>
        <begin position="234"/>
        <end position="252"/>
    </location>
</feature>
<feature type="transmembrane region" description="Helical" evidence="1">
    <location>
        <begin position="159"/>
        <end position="179"/>
    </location>
</feature>
<reference evidence="2" key="1">
    <citation type="submission" date="2021-01" db="EMBL/GenBank/DDBJ databases">
        <authorList>
            <consortium name="Genoscope - CEA"/>
            <person name="William W."/>
        </authorList>
    </citation>
    <scope>NUCLEOTIDE SEQUENCE</scope>
</reference>
<keyword evidence="1" id="KW-0812">Transmembrane</keyword>
<dbReference type="AlphaFoldDB" id="A0A8S1NU10"/>
<proteinExistence type="predicted"/>
<feature type="transmembrane region" description="Helical" evidence="1">
    <location>
        <begin position="90"/>
        <end position="109"/>
    </location>
</feature>
<keyword evidence="3" id="KW-1185">Reference proteome</keyword>
<evidence type="ECO:0000313" key="3">
    <source>
        <dbReference type="Proteomes" id="UP000692954"/>
    </source>
</evidence>
<keyword evidence="1" id="KW-1133">Transmembrane helix</keyword>
<name>A0A8S1NU10_9CILI</name>
<comment type="caution">
    <text evidence="2">The sequence shown here is derived from an EMBL/GenBank/DDBJ whole genome shotgun (WGS) entry which is preliminary data.</text>
</comment>
<accession>A0A8S1NU10</accession>